<dbReference type="InterPro" id="IPR000160">
    <property type="entry name" value="GGDEF_dom"/>
</dbReference>
<dbReference type="GO" id="GO:0052621">
    <property type="term" value="F:diguanylate cyclase activity"/>
    <property type="evidence" value="ECO:0007669"/>
    <property type="project" value="TreeGrafter"/>
</dbReference>
<dbReference type="CDD" id="cd01949">
    <property type="entry name" value="GGDEF"/>
    <property type="match status" value="1"/>
</dbReference>
<dbReference type="NCBIfam" id="TIGR00254">
    <property type="entry name" value="GGDEF"/>
    <property type="match status" value="1"/>
</dbReference>
<proteinExistence type="predicted"/>
<dbReference type="RefSeq" id="WP_044905518.1">
    <property type="nucleotide sequence ID" value="NZ_JQIF01000048.1"/>
</dbReference>
<evidence type="ECO:0000313" key="3">
    <source>
        <dbReference type="Proteomes" id="UP000030008"/>
    </source>
</evidence>
<dbReference type="AlphaFoldDB" id="A0A099I712"/>
<dbReference type="InterPro" id="IPR050469">
    <property type="entry name" value="Diguanylate_Cyclase"/>
</dbReference>
<evidence type="ECO:0000259" key="1">
    <source>
        <dbReference type="PROSITE" id="PS50887"/>
    </source>
</evidence>
<dbReference type="PANTHER" id="PTHR45138">
    <property type="entry name" value="REGULATORY COMPONENTS OF SENSORY TRANSDUCTION SYSTEM"/>
    <property type="match status" value="1"/>
</dbReference>
<reference evidence="2 3" key="1">
    <citation type="submission" date="2014-08" db="EMBL/GenBank/DDBJ databases">
        <title>Clostridium innocuum, an unnegligible vancomycin-resistant pathogen causing extra-intestinal infections.</title>
        <authorList>
            <person name="Feng Y."/>
            <person name="Chiu C.-H."/>
        </authorList>
    </citation>
    <scope>NUCLEOTIDE SEQUENCE [LARGE SCALE GENOMIC DNA]</scope>
    <source>
        <strain evidence="2 3">AN88</strain>
    </source>
</reference>
<dbReference type="SUPFAM" id="SSF55073">
    <property type="entry name" value="Nucleotide cyclase"/>
    <property type="match status" value="1"/>
</dbReference>
<feature type="domain" description="GGDEF" evidence="1">
    <location>
        <begin position="551"/>
        <end position="680"/>
    </location>
</feature>
<dbReference type="InterPro" id="IPR011990">
    <property type="entry name" value="TPR-like_helical_dom_sf"/>
</dbReference>
<gene>
    <name evidence="2" type="ORF">CIAN88_11260</name>
</gene>
<dbReference type="InterPro" id="IPR003018">
    <property type="entry name" value="GAF"/>
</dbReference>
<dbReference type="SMART" id="SM00267">
    <property type="entry name" value="GGDEF"/>
    <property type="match status" value="1"/>
</dbReference>
<dbReference type="Gene3D" id="3.30.70.270">
    <property type="match status" value="1"/>
</dbReference>
<dbReference type="FunFam" id="3.30.70.270:FF:000001">
    <property type="entry name" value="Diguanylate cyclase domain protein"/>
    <property type="match status" value="1"/>
</dbReference>
<sequence length="680" mass="79509">MKEEIQRTFDDYLQRLKQDESICENFKKLVLEQLGLGTELDPILFRFLDIAKEQKYAYAVPLGYAMLFYATYSKDIDLAISYNEKARELFMKMPDYKERDGILTVANNAVLANILKEDYGAAYREIAAAMPMAEKGGRMSYYAAFLNNGAIILREFGLYKKAIQQVEETLEKRDFIGSSNFIVTIYLLSNLYLSARETDKMRKLLQTYMPELKKSEYYDSDIYNKQFMEAAILDDRREEARQWYERLIQTYDFSKNDHLDNNEVHLSLARYHLYQKDYQKAKESYLHLLSHKDEVLGYKRQILEETALVFEGLKEYDKAYAYQKKAHELMITYTAFIDDMYRQEIEDVWEKNRMLSYEVLYDRLLDMTEFGKTVTSCLNRKQLIEVIEQHAARIFSFDDWDILLYEEPQKRFRSFSNTCYPLSEHPILEACTREYTSRKLLNLSADEETAVSLGSLYEAHTRSMLLQPITYQGDMLALFCMKSDQIENFSRTDQRLLQVFADYIAIALHNVRQFEDALEKSSYDYLTGIYNRSALMQLGEDMLENAKKSGHSIGVLMMDIDDFKQINDTFGHMQGDAVIKQVTALMKQMQRHGIIARFGGEEFILLIDSLSKHTLYELAEEIRYACEACPIPADTGTIHFTISIGCCYQNQVHATLKELFNEADQRLYIAKRNGKNCVQM</sequence>
<dbReference type="Gene3D" id="3.30.450.40">
    <property type="match status" value="1"/>
</dbReference>
<dbReference type="InterPro" id="IPR018247">
    <property type="entry name" value="EF_Hand_1_Ca_BS"/>
</dbReference>
<dbReference type="EMBL" id="JQIF01000048">
    <property type="protein sequence ID" value="KGJ53047.1"/>
    <property type="molecule type" value="Genomic_DNA"/>
</dbReference>
<dbReference type="Pfam" id="PF00990">
    <property type="entry name" value="GGDEF"/>
    <property type="match status" value="1"/>
</dbReference>
<dbReference type="PROSITE" id="PS00018">
    <property type="entry name" value="EF_HAND_1"/>
    <property type="match status" value="1"/>
</dbReference>
<dbReference type="GO" id="GO:0005886">
    <property type="term" value="C:plasma membrane"/>
    <property type="evidence" value="ECO:0007669"/>
    <property type="project" value="TreeGrafter"/>
</dbReference>
<dbReference type="GO" id="GO:1902201">
    <property type="term" value="P:negative regulation of bacterial-type flagellum-dependent cell motility"/>
    <property type="evidence" value="ECO:0007669"/>
    <property type="project" value="TreeGrafter"/>
</dbReference>
<dbReference type="GO" id="GO:0043709">
    <property type="term" value="P:cell adhesion involved in single-species biofilm formation"/>
    <property type="evidence" value="ECO:0007669"/>
    <property type="project" value="TreeGrafter"/>
</dbReference>
<dbReference type="Proteomes" id="UP000030008">
    <property type="component" value="Unassembled WGS sequence"/>
</dbReference>
<dbReference type="PROSITE" id="PS50887">
    <property type="entry name" value="GGDEF"/>
    <property type="match status" value="1"/>
</dbReference>
<comment type="caution">
    <text evidence="2">The sequence shown here is derived from an EMBL/GenBank/DDBJ whole genome shotgun (WGS) entry which is preliminary data.</text>
</comment>
<dbReference type="InterPro" id="IPR029787">
    <property type="entry name" value="Nucleotide_cyclase"/>
</dbReference>
<organism evidence="2 3">
    <name type="scientific">Clostridium innocuum</name>
    <dbReference type="NCBI Taxonomy" id="1522"/>
    <lineage>
        <taxon>Bacteria</taxon>
        <taxon>Bacillati</taxon>
        <taxon>Bacillota</taxon>
        <taxon>Clostridia</taxon>
        <taxon>Eubacteriales</taxon>
        <taxon>Clostridiaceae</taxon>
        <taxon>Clostridium</taxon>
    </lineage>
</organism>
<dbReference type="SUPFAM" id="SSF48452">
    <property type="entry name" value="TPR-like"/>
    <property type="match status" value="1"/>
</dbReference>
<protein>
    <submittedName>
        <fullName evidence="2">Diguanylate cyclase</fullName>
    </submittedName>
</protein>
<dbReference type="Pfam" id="PF01590">
    <property type="entry name" value="GAF"/>
    <property type="match status" value="1"/>
</dbReference>
<evidence type="ECO:0000313" key="2">
    <source>
        <dbReference type="EMBL" id="KGJ53047.1"/>
    </source>
</evidence>
<dbReference type="InterPro" id="IPR043128">
    <property type="entry name" value="Rev_trsase/Diguanyl_cyclase"/>
</dbReference>
<accession>A0A099I712</accession>
<dbReference type="Gene3D" id="1.25.40.10">
    <property type="entry name" value="Tetratricopeptide repeat domain"/>
    <property type="match status" value="1"/>
</dbReference>
<name>A0A099I712_CLOIN</name>
<dbReference type="InterPro" id="IPR029016">
    <property type="entry name" value="GAF-like_dom_sf"/>
</dbReference>
<dbReference type="SUPFAM" id="SSF55781">
    <property type="entry name" value="GAF domain-like"/>
    <property type="match status" value="1"/>
</dbReference>
<dbReference type="SMART" id="SM00065">
    <property type="entry name" value="GAF"/>
    <property type="match status" value="1"/>
</dbReference>
<dbReference type="PANTHER" id="PTHR45138:SF9">
    <property type="entry name" value="DIGUANYLATE CYCLASE DGCM-RELATED"/>
    <property type="match status" value="1"/>
</dbReference>